<evidence type="ECO:0000256" key="1">
    <source>
        <dbReference type="SAM" id="MobiDB-lite"/>
    </source>
</evidence>
<feature type="compositionally biased region" description="Basic residues" evidence="1">
    <location>
        <begin position="154"/>
        <end position="167"/>
    </location>
</feature>
<reference evidence="2" key="1">
    <citation type="submission" date="2020-02" db="EMBL/GenBank/DDBJ databases">
        <authorList>
            <person name="Meier V. D."/>
        </authorList>
    </citation>
    <scope>NUCLEOTIDE SEQUENCE</scope>
    <source>
        <strain evidence="2">AVDCRST_MAG08</strain>
    </source>
</reference>
<gene>
    <name evidence="2" type="ORF">AVDCRST_MAG08-568</name>
</gene>
<dbReference type="EMBL" id="CADCTG010000059">
    <property type="protein sequence ID" value="CAA9220073.1"/>
    <property type="molecule type" value="Genomic_DNA"/>
</dbReference>
<feature type="region of interest" description="Disordered" evidence="1">
    <location>
        <begin position="1"/>
        <end position="74"/>
    </location>
</feature>
<feature type="compositionally biased region" description="Gly residues" evidence="1">
    <location>
        <begin position="223"/>
        <end position="234"/>
    </location>
</feature>
<organism evidence="2">
    <name type="scientific">uncultured Acetobacteraceae bacterium</name>
    <dbReference type="NCBI Taxonomy" id="169975"/>
    <lineage>
        <taxon>Bacteria</taxon>
        <taxon>Pseudomonadati</taxon>
        <taxon>Pseudomonadota</taxon>
        <taxon>Alphaproteobacteria</taxon>
        <taxon>Acetobacterales</taxon>
        <taxon>Acetobacteraceae</taxon>
        <taxon>environmental samples</taxon>
    </lineage>
</organism>
<protein>
    <submittedName>
        <fullName evidence="2">BUG/TctC family periplasmic protein</fullName>
    </submittedName>
</protein>
<feature type="region of interest" description="Disordered" evidence="1">
    <location>
        <begin position="265"/>
        <end position="326"/>
    </location>
</feature>
<proteinExistence type="predicted"/>
<evidence type="ECO:0000313" key="2">
    <source>
        <dbReference type="EMBL" id="CAA9220073.1"/>
    </source>
</evidence>
<feature type="compositionally biased region" description="Basic and acidic residues" evidence="1">
    <location>
        <begin position="48"/>
        <end position="58"/>
    </location>
</feature>
<feature type="compositionally biased region" description="Low complexity" evidence="1">
    <location>
        <begin position="8"/>
        <end position="32"/>
    </location>
</feature>
<feature type="compositionally biased region" description="Gly residues" evidence="1">
    <location>
        <begin position="265"/>
        <end position="283"/>
    </location>
</feature>
<feature type="non-terminal residue" evidence="2">
    <location>
        <position position="326"/>
    </location>
</feature>
<feature type="compositionally biased region" description="Gly residues" evidence="1">
    <location>
        <begin position="116"/>
        <end position="128"/>
    </location>
</feature>
<feature type="region of interest" description="Disordered" evidence="1">
    <location>
        <begin position="95"/>
        <end position="251"/>
    </location>
</feature>
<feature type="compositionally biased region" description="Basic and acidic residues" evidence="1">
    <location>
        <begin position="137"/>
        <end position="151"/>
    </location>
</feature>
<name>A0A6J4HB52_9PROT</name>
<feature type="compositionally biased region" description="Basic residues" evidence="1">
    <location>
        <begin position="33"/>
        <end position="47"/>
    </location>
</feature>
<accession>A0A6J4HB52</accession>
<sequence length="326" mass="33512">DDHPQANAAGRARAARRAAPSSPRAGLSGAARHLGRALRCRRHHRHHSAADRAEDGRAARPAGGGGEPAGRRWHHRHGAGLARAAGRLHAALRHAEHPRGGAAALPQPALRPGAGLRAGLGAGRGGEPAGLQPRPSDPQRGRAGRAREGAAGRHQLRLHRRRHRAAHGGRAVPAGGGRAADPRALCRLPAGAERPGHRPHGHHVRLRPDRAAARPRRAAPRLGGDGDGALGGRARGADHRGSGAAGRRNDGLGRRLCPRAHAGAGCGAVGGGHVGGDARPGGGRDVRPHRHHPLGGEERRGHAPGIGGGDPARAGVDLPFRQQARL</sequence>
<feature type="compositionally biased region" description="Basic and acidic residues" evidence="1">
    <location>
        <begin position="235"/>
        <end position="251"/>
    </location>
</feature>
<dbReference type="AlphaFoldDB" id="A0A6J4HB52"/>
<feature type="non-terminal residue" evidence="2">
    <location>
        <position position="1"/>
    </location>
</feature>